<dbReference type="GO" id="GO:0004930">
    <property type="term" value="F:G protein-coupled receptor activity"/>
    <property type="evidence" value="ECO:0007669"/>
    <property type="project" value="UniProtKB-KW"/>
</dbReference>
<evidence type="ECO:0000259" key="8">
    <source>
        <dbReference type="PROSITE" id="PS50262"/>
    </source>
</evidence>
<accession>A0A914W3Z4</accession>
<feature type="transmembrane region" description="Helical" evidence="7">
    <location>
        <begin position="77"/>
        <end position="99"/>
    </location>
</feature>
<dbReference type="PROSITE" id="PS50262">
    <property type="entry name" value="G_PROTEIN_RECEP_F1_2"/>
    <property type="match status" value="1"/>
</dbReference>
<keyword evidence="5" id="KW-0297">G-protein coupled receptor</keyword>
<organism evidence="9 10">
    <name type="scientific">Plectus sambesii</name>
    <dbReference type="NCBI Taxonomy" id="2011161"/>
    <lineage>
        <taxon>Eukaryota</taxon>
        <taxon>Metazoa</taxon>
        <taxon>Ecdysozoa</taxon>
        <taxon>Nematoda</taxon>
        <taxon>Chromadorea</taxon>
        <taxon>Plectida</taxon>
        <taxon>Plectina</taxon>
        <taxon>Plectoidea</taxon>
        <taxon>Plectidae</taxon>
        <taxon>Plectus</taxon>
    </lineage>
</organism>
<feature type="domain" description="G-protein coupled receptors family 1 profile" evidence="8">
    <location>
        <begin position="56"/>
        <end position="337"/>
    </location>
</feature>
<dbReference type="PROSITE" id="PS00237">
    <property type="entry name" value="G_PROTEIN_RECEP_F1_1"/>
    <property type="match status" value="1"/>
</dbReference>
<feature type="region of interest" description="Disordered" evidence="6">
    <location>
        <begin position="456"/>
        <end position="485"/>
    </location>
</feature>
<keyword evidence="2 5" id="KW-0812">Transmembrane</keyword>
<feature type="transmembrane region" description="Helical" evidence="7">
    <location>
        <begin position="119"/>
        <end position="138"/>
    </location>
</feature>
<proteinExistence type="inferred from homology"/>
<feature type="transmembrane region" description="Helical" evidence="7">
    <location>
        <begin position="159"/>
        <end position="186"/>
    </location>
</feature>
<dbReference type="AlphaFoldDB" id="A0A914W3Z4"/>
<evidence type="ECO:0000256" key="7">
    <source>
        <dbReference type="SAM" id="Phobius"/>
    </source>
</evidence>
<evidence type="ECO:0000256" key="6">
    <source>
        <dbReference type="SAM" id="MobiDB-lite"/>
    </source>
</evidence>
<feature type="transmembrane region" description="Helical" evidence="7">
    <location>
        <begin position="202"/>
        <end position="226"/>
    </location>
</feature>
<reference evidence="10" key="1">
    <citation type="submission" date="2022-11" db="UniProtKB">
        <authorList>
            <consortium name="WormBaseParasite"/>
        </authorList>
    </citation>
    <scope>IDENTIFICATION</scope>
</reference>
<dbReference type="Pfam" id="PF10328">
    <property type="entry name" value="7TM_GPCR_Srx"/>
    <property type="match status" value="1"/>
</dbReference>
<dbReference type="PANTHER" id="PTHR22718:SF34">
    <property type="entry name" value="G-PROTEIN COUPLED RECEPTORS FAMILY 1 PROFILE DOMAIN-CONTAINING PROTEIN"/>
    <property type="match status" value="1"/>
</dbReference>
<dbReference type="PRINTS" id="PR00237">
    <property type="entry name" value="GPCRRHODOPSN"/>
</dbReference>
<evidence type="ECO:0000313" key="10">
    <source>
        <dbReference type="WBParaSite" id="PSAMB.scaffold311size57476.g4596.t1"/>
    </source>
</evidence>
<feature type="compositionally biased region" description="Low complexity" evidence="6">
    <location>
        <begin position="464"/>
        <end position="480"/>
    </location>
</feature>
<dbReference type="GO" id="GO:0016020">
    <property type="term" value="C:membrane"/>
    <property type="evidence" value="ECO:0007669"/>
    <property type="project" value="UniProtKB-SubCell"/>
</dbReference>
<dbReference type="InterPro" id="IPR017452">
    <property type="entry name" value="GPCR_Rhodpsn_7TM"/>
</dbReference>
<feature type="transmembrane region" description="Helical" evidence="7">
    <location>
        <begin position="40"/>
        <end position="65"/>
    </location>
</feature>
<dbReference type="InterPro" id="IPR019430">
    <property type="entry name" value="7TM_GPCR_serpentine_rcpt_Srx"/>
</dbReference>
<keyword evidence="5" id="KW-0675">Receptor</keyword>
<name>A0A914W3Z4_9BILA</name>
<comment type="similarity">
    <text evidence="5">Belongs to the G-protein coupled receptor 1 family.</text>
</comment>
<dbReference type="WBParaSite" id="PSAMB.scaffold311size57476.g4596.t1">
    <property type="protein sequence ID" value="PSAMB.scaffold311size57476.g4596.t1"/>
    <property type="gene ID" value="PSAMB.scaffold311size57476.g4596"/>
</dbReference>
<keyword evidence="5" id="KW-0807">Transducer</keyword>
<protein>
    <submittedName>
        <fullName evidence="10">G-protein coupled receptors family 1 profile domain-containing protein</fullName>
    </submittedName>
</protein>
<dbReference type="Gene3D" id="1.20.1070.10">
    <property type="entry name" value="Rhodopsin 7-helix transmembrane proteins"/>
    <property type="match status" value="1"/>
</dbReference>
<keyword evidence="3 7" id="KW-1133">Transmembrane helix</keyword>
<evidence type="ECO:0000256" key="5">
    <source>
        <dbReference type="RuleBase" id="RU000688"/>
    </source>
</evidence>
<feature type="transmembrane region" description="Helical" evidence="7">
    <location>
        <begin position="288"/>
        <end position="309"/>
    </location>
</feature>
<keyword evidence="9" id="KW-1185">Reference proteome</keyword>
<evidence type="ECO:0000256" key="3">
    <source>
        <dbReference type="ARBA" id="ARBA00022989"/>
    </source>
</evidence>
<dbReference type="InterPro" id="IPR000276">
    <property type="entry name" value="GPCR_Rhodpsn"/>
</dbReference>
<keyword evidence="4 7" id="KW-0472">Membrane</keyword>
<dbReference type="CDD" id="cd00637">
    <property type="entry name" value="7tm_classA_rhodopsin-like"/>
    <property type="match status" value="1"/>
</dbReference>
<dbReference type="Proteomes" id="UP000887566">
    <property type="component" value="Unplaced"/>
</dbReference>
<sequence length="519" mass="58871">MSEQWTTTPVEDFTNITNDLRLLATFANDTTIEDTTVDDAIVVGVWGVLTVYGIVSNVLIVIAILTSKKLSSLTSYWLIISLSVIDASMLLVCVGHILPATALKERYISHDERLNRIGITVYNSFWYSGVIHLLFMSINRFVNICYSKQYSRLFSRQKTLLLIAAGYALGTAVAIPGLFPCCYVVYDAQIYAATFELESTPYAFVDLVVNGLSIAIMFFCYACIIWKVRQSRMLMQKYRKLCRERGQRRRPVWLMKKRNRWHKESRLMRIILKGTTHFPVVSRRETRLFVQFAIVSTVFLLSLATWQWLPRLFESKWVGFTVTTLFFINNATNPTVYLIFNSSLRSQVAKLLCSFRDTGETHDSFLDFTKINHYPGAGKLGRLRSMRSSRSKTTDDDVSSTNLVSPSVGALATTGVLLSAALVESRKISMIRDMDGMSTRSSPWALSRQMTLDRSLATTPNGDARPLSSSSFSRPRLASSQRSLANADTQRCLMESVRREFSGKDYRLVIQYDTESIHL</sequence>
<comment type="subcellular location">
    <subcellularLocation>
        <location evidence="1">Membrane</location>
    </subcellularLocation>
</comment>
<evidence type="ECO:0000256" key="4">
    <source>
        <dbReference type="ARBA" id="ARBA00023136"/>
    </source>
</evidence>
<evidence type="ECO:0000313" key="9">
    <source>
        <dbReference type="Proteomes" id="UP000887566"/>
    </source>
</evidence>
<dbReference type="PANTHER" id="PTHR22718">
    <property type="entry name" value="SERPENTINE RECEPTOR, CLASS X"/>
    <property type="match status" value="1"/>
</dbReference>
<evidence type="ECO:0000256" key="1">
    <source>
        <dbReference type="ARBA" id="ARBA00004370"/>
    </source>
</evidence>
<evidence type="ECO:0000256" key="2">
    <source>
        <dbReference type="ARBA" id="ARBA00022692"/>
    </source>
</evidence>
<dbReference type="SUPFAM" id="SSF81321">
    <property type="entry name" value="Family A G protein-coupled receptor-like"/>
    <property type="match status" value="1"/>
</dbReference>